<dbReference type="Gene3D" id="1.10.10.10">
    <property type="entry name" value="Winged helix-like DNA-binding domain superfamily/Winged helix DNA-binding domain"/>
    <property type="match status" value="1"/>
</dbReference>
<evidence type="ECO:0000313" key="2">
    <source>
        <dbReference type="EMBL" id="ADB37804.1"/>
    </source>
</evidence>
<dbReference type="InterPro" id="IPR036388">
    <property type="entry name" value="WH-like_DNA-bd_sf"/>
</dbReference>
<dbReference type="Proteomes" id="UP000002028">
    <property type="component" value="Chromosome"/>
</dbReference>
<sequence length="120" mass="13254">MICHLLNKPMKGTNLGEFEELVLLTIAALVNDAYSVAVCDELEKHTGRAAKLGVVHAVLNRLEEKGLVKSRMGESTNARGGKRKRYYEVTHAGKVALTHAKDVRESLWRIIPGFNLEGSI</sequence>
<name>D2QQV2_SPILD</name>
<dbReference type="HOGENOM" id="CLU_063440_12_0_10"/>
<dbReference type="STRING" id="504472.Slin_1759"/>
<organism evidence="2 3">
    <name type="scientific">Spirosoma linguale (strain ATCC 33905 / DSM 74 / LMG 10896 / Claus 1)</name>
    <dbReference type="NCBI Taxonomy" id="504472"/>
    <lineage>
        <taxon>Bacteria</taxon>
        <taxon>Pseudomonadati</taxon>
        <taxon>Bacteroidota</taxon>
        <taxon>Cytophagia</taxon>
        <taxon>Cytophagales</taxon>
        <taxon>Cytophagaceae</taxon>
        <taxon>Spirosoma</taxon>
    </lineage>
</organism>
<dbReference type="SUPFAM" id="SSF46785">
    <property type="entry name" value="Winged helix' DNA-binding domain"/>
    <property type="match status" value="1"/>
</dbReference>
<dbReference type="Pfam" id="PF03551">
    <property type="entry name" value="PadR"/>
    <property type="match status" value="1"/>
</dbReference>
<accession>D2QQV2</accession>
<evidence type="ECO:0000259" key="1">
    <source>
        <dbReference type="Pfam" id="PF03551"/>
    </source>
</evidence>
<feature type="domain" description="Transcription regulator PadR N-terminal" evidence="1">
    <location>
        <begin position="26"/>
        <end position="98"/>
    </location>
</feature>
<dbReference type="AlphaFoldDB" id="D2QQV2"/>
<dbReference type="EMBL" id="CP001769">
    <property type="protein sequence ID" value="ADB37804.1"/>
    <property type="molecule type" value="Genomic_DNA"/>
</dbReference>
<evidence type="ECO:0000313" key="3">
    <source>
        <dbReference type="Proteomes" id="UP000002028"/>
    </source>
</evidence>
<dbReference type="InterPro" id="IPR036390">
    <property type="entry name" value="WH_DNA-bd_sf"/>
</dbReference>
<dbReference type="InterPro" id="IPR005149">
    <property type="entry name" value="Tscrpt_reg_PadR_N"/>
</dbReference>
<dbReference type="eggNOG" id="COG1695">
    <property type="taxonomic scope" value="Bacteria"/>
</dbReference>
<keyword evidence="3" id="KW-1185">Reference proteome</keyword>
<protein>
    <submittedName>
        <fullName evidence="2">Transcriptional regulator, PadR-like family</fullName>
    </submittedName>
</protein>
<proteinExistence type="predicted"/>
<dbReference type="KEGG" id="sli:Slin_1759"/>
<reference evidence="2 3" key="1">
    <citation type="journal article" date="2010" name="Stand. Genomic Sci.">
        <title>Complete genome sequence of Spirosoma linguale type strain (1).</title>
        <authorList>
            <person name="Lail K."/>
            <person name="Sikorski J."/>
            <person name="Saunders E."/>
            <person name="Lapidus A."/>
            <person name="Glavina Del Rio T."/>
            <person name="Copeland A."/>
            <person name="Tice H."/>
            <person name="Cheng J.-F."/>
            <person name="Lucas S."/>
            <person name="Nolan M."/>
            <person name="Bruce D."/>
            <person name="Goodwin L."/>
            <person name="Pitluck S."/>
            <person name="Ivanova N."/>
            <person name="Mavromatis K."/>
            <person name="Ovchinnikova G."/>
            <person name="Pati A."/>
            <person name="Chen A."/>
            <person name="Palaniappan K."/>
            <person name="Land M."/>
            <person name="Hauser L."/>
            <person name="Chang Y.-J."/>
            <person name="Jeffries C.D."/>
            <person name="Chain P."/>
            <person name="Brettin T."/>
            <person name="Detter J.C."/>
            <person name="Schuetze A."/>
            <person name="Rohde M."/>
            <person name="Tindall B.J."/>
            <person name="Goeker M."/>
            <person name="Bristow J."/>
            <person name="Eisen J.A."/>
            <person name="Markowitz V."/>
            <person name="Hugenholtz P."/>
            <person name="Kyrpides N.C."/>
            <person name="Klenk H.-P."/>
            <person name="Chen F."/>
        </authorList>
    </citation>
    <scope>NUCLEOTIDE SEQUENCE [LARGE SCALE GENOMIC DNA]</scope>
    <source>
        <strain evidence="3">ATCC 33905 / DSM 74 / LMG 10896 / Claus 1</strain>
    </source>
</reference>
<gene>
    <name evidence="2" type="ordered locus">Slin_1759</name>
</gene>